<feature type="domain" description="ABC transmembrane type-1" evidence="8">
    <location>
        <begin position="57"/>
        <end position="265"/>
    </location>
</feature>
<feature type="transmembrane region" description="Helical" evidence="7">
    <location>
        <begin position="465"/>
        <end position="486"/>
    </location>
</feature>
<feature type="transmembrane region" description="Helical" evidence="7">
    <location>
        <begin position="297"/>
        <end position="322"/>
    </location>
</feature>
<feature type="domain" description="ABC transmembrane type-1" evidence="8">
    <location>
        <begin position="346"/>
        <end position="532"/>
    </location>
</feature>
<gene>
    <name evidence="9" type="ORF">DT23_15245</name>
</gene>
<proteinExistence type="predicted"/>
<dbReference type="GO" id="GO:0055085">
    <property type="term" value="P:transmembrane transport"/>
    <property type="evidence" value="ECO:0007669"/>
    <property type="project" value="InterPro"/>
</dbReference>
<accession>A0A074JVP7</accession>
<dbReference type="InterPro" id="IPR035906">
    <property type="entry name" value="MetI-like_sf"/>
</dbReference>
<dbReference type="eggNOG" id="COG4135">
    <property type="taxonomic scope" value="Bacteria"/>
</dbReference>
<feature type="transmembrane region" description="Helical" evidence="7">
    <location>
        <begin position="342"/>
        <end position="368"/>
    </location>
</feature>
<dbReference type="RefSeq" id="WP_038130688.1">
    <property type="nucleotide sequence ID" value="NZ_AUNB01000026.1"/>
</dbReference>
<evidence type="ECO:0000256" key="6">
    <source>
        <dbReference type="ARBA" id="ARBA00023136"/>
    </source>
</evidence>
<keyword evidence="4 7" id="KW-0812">Transmembrane</keyword>
<feature type="transmembrane region" description="Helical" evidence="7">
    <location>
        <begin position="513"/>
        <end position="540"/>
    </location>
</feature>
<evidence type="ECO:0000256" key="3">
    <source>
        <dbReference type="ARBA" id="ARBA00022475"/>
    </source>
</evidence>
<dbReference type="InterPro" id="IPR000515">
    <property type="entry name" value="MetI-like"/>
</dbReference>
<organism evidence="9 10">
    <name type="scientific">Thioclava indica</name>
    <dbReference type="NCBI Taxonomy" id="1353528"/>
    <lineage>
        <taxon>Bacteria</taxon>
        <taxon>Pseudomonadati</taxon>
        <taxon>Pseudomonadota</taxon>
        <taxon>Alphaproteobacteria</taxon>
        <taxon>Rhodobacterales</taxon>
        <taxon>Paracoccaceae</taxon>
        <taxon>Thioclava</taxon>
    </lineage>
</organism>
<dbReference type="OrthoDB" id="7852521at2"/>
<dbReference type="STRING" id="1353528.DT23_15245"/>
<feature type="transmembrane region" description="Helical" evidence="7">
    <location>
        <begin position="59"/>
        <end position="83"/>
    </location>
</feature>
<dbReference type="GO" id="GO:0005886">
    <property type="term" value="C:plasma membrane"/>
    <property type="evidence" value="ECO:0007669"/>
    <property type="project" value="UniProtKB-SubCell"/>
</dbReference>
<dbReference type="SUPFAM" id="SSF161098">
    <property type="entry name" value="MetI-like"/>
    <property type="match status" value="2"/>
</dbReference>
<feature type="transmembrane region" description="Helical" evidence="7">
    <location>
        <begin position="141"/>
        <end position="165"/>
    </location>
</feature>
<dbReference type="Proteomes" id="UP000027471">
    <property type="component" value="Unassembled WGS sequence"/>
</dbReference>
<evidence type="ECO:0000256" key="2">
    <source>
        <dbReference type="ARBA" id="ARBA00022448"/>
    </source>
</evidence>
<dbReference type="PROSITE" id="PS50928">
    <property type="entry name" value="ABC_TM1"/>
    <property type="match status" value="2"/>
</dbReference>
<sequence>MIAARALFLLLFGAPIFVGVGLTLGAALGWQPGIGRFDLGWRGFAQAFALPGFSSSLRLTLVTGLGATLGSLLVSVPLGMWLVSKAGAVRFLTPLLAVPHAALAIGLAFLLAPSGWAARLISPWATGWDLPPAFVTVGDPWGVTLILGLMLKEVPFLVLATLVAAGPRDIGGQMAAGRALGYPRGQVWRLMIWPQLYPALRLPVLIVLGFSLSVVDMALVLGPSNPPVMAVQILRLFGAPDPAMAQPASAMAVILLGVMAASLLAWLAGERLVAALGRVWLRRGRRGHSGAQVMGPLVAIIVAGLGIGALGALLLWSVATFWRFPNALPSGFSMRLWDAADWVGPALLTLGLAVAGTTIALCLALFWLEIEDRTQRRLHLGWMIALPLLLPQIGFLQGLTTGFLWLGLPPGTPAVIWAELLFVFPYVMIALAGPWRALDPALMASAASLGAGPLRRLLAVKLPMLAAPIAMAAAIGVAVSVAQYLAVLLPGAGRVQVLATEAVALASGADRRLAAIMALMQAALPLIGYLLALALPLWLYRNRRGLRGGTL</sequence>
<evidence type="ECO:0000256" key="7">
    <source>
        <dbReference type="SAM" id="Phobius"/>
    </source>
</evidence>
<dbReference type="AlphaFoldDB" id="A0A074JVP7"/>
<evidence type="ECO:0000313" key="9">
    <source>
        <dbReference type="EMBL" id="KEO59980.1"/>
    </source>
</evidence>
<feature type="transmembrane region" description="Helical" evidence="7">
    <location>
        <begin position="199"/>
        <end position="221"/>
    </location>
</feature>
<keyword evidence="6 7" id="KW-0472">Membrane</keyword>
<comment type="caution">
    <text evidence="9">The sequence shown here is derived from an EMBL/GenBank/DDBJ whole genome shotgun (WGS) entry which is preliminary data.</text>
</comment>
<keyword evidence="5 7" id="KW-1133">Transmembrane helix</keyword>
<evidence type="ECO:0000256" key="5">
    <source>
        <dbReference type="ARBA" id="ARBA00022989"/>
    </source>
</evidence>
<keyword evidence="2" id="KW-0813">Transport</keyword>
<evidence type="ECO:0000313" key="10">
    <source>
        <dbReference type="Proteomes" id="UP000027471"/>
    </source>
</evidence>
<dbReference type="PANTHER" id="PTHR30183">
    <property type="entry name" value="MOLYBDENUM TRANSPORT SYSTEM PERMEASE PROTEIN MODB"/>
    <property type="match status" value="1"/>
</dbReference>
<keyword evidence="10" id="KW-1185">Reference proteome</keyword>
<feature type="transmembrane region" description="Helical" evidence="7">
    <location>
        <begin position="414"/>
        <end position="433"/>
    </location>
</feature>
<dbReference type="Gene3D" id="1.10.3720.10">
    <property type="entry name" value="MetI-like"/>
    <property type="match status" value="2"/>
</dbReference>
<evidence type="ECO:0000259" key="8">
    <source>
        <dbReference type="PROSITE" id="PS50928"/>
    </source>
</evidence>
<evidence type="ECO:0000256" key="1">
    <source>
        <dbReference type="ARBA" id="ARBA00004651"/>
    </source>
</evidence>
<dbReference type="CDD" id="cd06261">
    <property type="entry name" value="TM_PBP2"/>
    <property type="match status" value="2"/>
</dbReference>
<evidence type="ECO:0000256" key="4">
    <source>
        <dbReference type="ARBA" id="ARBA00022692"/>
    </source>
</evidence>
<name>A0A074JVP7_9RHOB</name>
<dbReference type="EMBL" id="AUNB01000026">
    <property type="protein sequence ID" value="KEO59980.1"/>
    <property type="molecule type" value="Genomic_DNA"/>
</dbReference>
<reference evidence="9 10" key="1">
    <citation type="journal article" date="2015" name="Antonie Van Leeuwenhoek">
        <title>Thioclava indica sp. nov., isolated from surface seawater of the Indian Ocean.</title>
        <authorList>
            <person name="Liu Y."/>
            <person name="Lai Q."/>
            <person name="Du J."/>
            <person name="Xu H."/>
            <person name="Jiang L."/>
            <person name="Shao Z."/>
        </authorList>
    </citation>
    <scope>NUCLEOTIDE SEQUENCE [LARGE SCALE GENOMIC DNA]</scope>
    <source>
        <strain evidence="9 10">DT23-4</strain>
    </source>
</reference>
<comment type="subcellular location">
    <subcellularLocation>
        <location evidence="1">Cell membrane</location>
        <topology evidence="1">Multi-pass membrane protein</topology>
    </subcellularLocation>
</comment>
<keyword evidence="3" id="KW-1003">Cell membrane</keyword>
<feature type="transmembrane region" description="Helical" evidence="7">
    <location>
        <begin position="380"/>
        <end position="408"/>
    </location>
</feature>
<protein>
    <recommendedName>
        <fullName evidence="8">ABC transmembrane type-1 domain-containing protein</fullName>
    </recommendedName>
</protein>
<feature type="transmembrane region" description="Helical" evidence="7">
    <location>
        <begin position="250"/>
        <end position="276"/>
    </location>
</feature>
<dbReference type="PANTHER" id="PTHR30183:SF6">
    <property type="entry name" value="INNER MEMBRANE ABC TRANSPORTER PERMEASE PROTEIN YNJC"/>
    <property type="match status" value="1"/>
</dbReference>
<feature type="transmembrane region" description="Helical" evidence="7">
    <location>
        <begin position="95"/>
        <end position="121"/>
    </location>
</feature>